<proteinExistence type="predicted"/>
<gene>
    <name evidence="4" type="ORF">AXG55_08335</name>
</gene>
<name>A0A1L4D150_9BACT</name>
<reference evidence="4 5" key="1">
    <citation type="submission" date="2016-10" db="EMBL/GenBank/DDBJ databases">
        <title>Silvanigrella aquatica sp. nov., isolated from a freshwater lake located in the Black Forest, Germany, description of Silvanigrellaceae fam. nov., Silvanigrellales ord. nov., reclassification of the order Bdellovibrionales in the class Oligoflexia, reclassification of the families Bacteriovoracaceae and Halobacteriovoraceae in the new order Bacteriovoracales ord. nov., and reclassification of the family Pseudobacteriovoracaceae in the order Oligoflexiales.</title>
        <authorList>
            <person name="Hahn M.W."/>
            <person name="Schmidt J."/>
            <person name="Koll U."/>
            <person name="Rohde M."/>
            <person name="Verbag S."/>
            <person name="Pitt A."/>
            <person name="Nakai R."/>
            <person name="Naganuma T."/>
            <person name="Lang E."/>
        </authorList>
    </citation>
    <scope>NUCLEOTIDE SEQUENCE [LARGE SCALE GENOMIC DNA]</scope>
    <source>
        <strain evidence="4 5">MWH-Nonnen-W8red</strain>
    </source>
</reference>
<dbReference type="OrthoDB" id="9797519at2"/>
<dbReference type="PANTHER" id="PTHR40065">
    <property type="entry name" value="RNA-BINDING PROTEIN YHBY"/>
    <property type="match status" value="1"/>
</dbReference>
<evidence type="ECO:0000259" key="3">
    <source>
        <dbReference type="PROSITE" id="PS51295"/>
    </source>
</evidence>
<organism evidence="4 5">
    <name type="scientific">Silvanigrella aquatica</name>
    <dbReference type="NCBI Taxonomy" id="1915309"/>
    <lineage>
        <taxon>Bacteria</taxon>
        <taxon>Pseudomonadati</taxon>
        <taxon>Bdellovibrionota</taxon>
        <taxon>Oligoflexia</taxon>
        <taxon>Silvanigrellales</taxon>
        <taxon>Silvanigrellaceae</taxon>
        <taxon>Silvanigrella</taxon>
    </lineage>
</organism>
<dbReference type="InterPro" id="IPR001890">
    <property type="entry name" value="RNA-binding_CRM"/>
</dbReference>
<dbReference type="SUPFAM" id="SSF75471">
    <property type="entry name" value="YhbY-like"/>
    <property type="match status" value="1"/>
</dbReference>
<accession>A0A1L4D150</accession>
<dbReference type="GO" id="GO:0003723">
    <property type="term" value="F:RNA binding"/>
    <property type="evidence" value="ECO:0007669"/>
    <property type="project" value="UniProtKB-UniRule"/>
</dbReference>
<dbReference type="InterPro" id="IPR051925">
    <property type="entry name" value="RNA-binding_domain"/>
</dbReference>
<evidence type="ECO:0000256" key="1">
    <source>
        <dbReference type="ARBA" id="ARBA00022884"/>
    </source>
</evidence>
<dbReference type="KEGG" id="saqi:AXG55_08335"/>
<dbReference type="SMART" id="SM01103">
    <property type="entry name" value="CRS1_YhbY"/>
    <property type="match status" value="1"/>
</dbReference>
<dbReference type="EMBL" id="CP017834">
    <property type="protein sequence ID" value="APJ03910.1"/>
    <property type="molecule type" value="Genomic_DNA"/>
</dbReference>
<dbReference type="Pfam" id="PF01985">
    <property type="entry name" value="CRS1_YhbY"/>
    <property type="match status" value="1"/>
</dbReference>
<dbReference type="InterPro" id="IPR035920">
    <property type="entry name" value="YhbY-like_sf"/>
</dbReference>
<protein>
    <recommendedName>
        <fullName evidence="3">CRM domain-containing protein</fullName>
    </recommendedName>
</protein>
<evidence type="ECO:0000256" key="2">
    <source>
        <dbReference type="PROSITE-ProRule" id="PRU00626"/>
    </source>
</evidence>
<dbReference type="Proteomes" id="UP000184731">
    <property type="component" value="Chromosome"/>
</dbReference>
<sequence length="114" mass="12576">MATEKKVHKYSEVLTSEQKAKLKGLAHHLKPVVQVGSQGFSETVGKEIALALEKHELIKIQLPGNSDADAKKSQEKELNDILPVHSHLVGRIGRSVILYFEKEPGDAKITLKSL</sequence>
<dbReference type="AlphaFoldDB" id="A0A1L4D150"/>
<feature type="domain" description="CRM" evidence="3">
    <location>
        <begin position="12"/>
        <end position="111"/>
    </location>
</feature>
<evidence type="ECO:0000313" key="5">
    <source>
        <dbReference type="Proteomes" id="UP000184731"/>
    </source>
</evidence>
<evidence type="ECO:0000313" key="4">
    <source>
        <dbReference type="EMBL" id="APJ03910.1"/>
    </source>
</evidence>
<dbReference type="PANTHER" id="PTHR40065:SF3">
    <property type="entry name" value="RNA-BINDING PROTEIN YHBY"/>
    <property type="match status" value="1"/>
</dbReference>
<dbReference type="PROSITE" id="PS51295">
    <property type="entry name" value="CRM"/>
    <property type="match status" value="1"/>
</dbReference>
<dbReference type="Gene3D" id="3.30.110.60">
    <property type="entry name" value="YhbY-like"/>
    <property type="match status" value="1"/>
</dbReference>
<keyword evidence="1 2" id="KW-0694">RNA-binding</keyword>
<dbReference type="STRING" id="1915309.AXG55_08335"/>
<dbReference type="RefSeq" id="WP_148697655.1">
    <property type="nucleotide sequence ID" value="NZ_CP017834.1"/>
</dbReference>
<keyword evidence="5" id="KW-1185">Reference proteome</keyword>